<gene>
    <name evidence="4" type="ORF">SAMN05443429_101360</name>
</gene>
<proteinExistence type="predicted"/>
<dbReference type="STRING" id="1118202.SAMN05443429_101360"/>
<keyword evidence="5" id="KW-1185">Reference proteome</keyword>
<dbReference type="OrthoDB" id="9809989at2"/>
<organism evidence="4 5">
    <name type="scientific">Cruoricaptor ignavus</name>
    <dbReference type="NCBI Taxonomy" id="1118202"/>
    <lineage>
        <taxon>Bacteria</taxon>
        <taxon>Pseudomonadati</taxon>
        <taxon>Bacteroidota</taxon>
        <taxon>Flavobacteriia</taxon>
        <taxon>Flavobacteriales</taxon>
        <taxon>Weeksellaceae</taxon>
        <taxon>Cruoricaptor</taxon>
    </lineage>
</organism>
<protein>
    <submittedName>
        <fullName evidence="4">Ig-like domain-containing protein</fullName>
    </submittedName>
</protein>
<dbReference type="PROSITE" id="PS51257">
    <property type="entry name" value="PROKAR_LIPOPROTEIN"/>
    <property type="match status" value="1"/>
</dbReference>
<dbReference type="EMBL" id="FQYI01000001">
    <property type="protein sequence ID" value="SHI38090.1"/>
    <property type="molecule type" value="Genomic_DNA"/>
</dbReference>
<dbReference type="AlphaFoldDB" id="A0A1M6ANL5"/>
<feature type="signal peptide" evidence="2">
    <location>
        <begin position="1"/>
        <end position="18"/>
    </location>
</feature>
<evidence type="ECO:0000313" key="5">
    <source>
        <dbReference type="Proteomes" id="UP000184335"/>
    </source>
</evidence>
<feature type="chain" id="PRO_5012115858" evidence="2">
    <location>
        <begin position="19"/>
        <end position="544"/>
    </location>
</feature>
<evidence type="ECO:0000259" key="3">
    <source>
        <dbReference type="Pfam" id="PF13205"/>
    </source>
</evidence>
<reference evidence="4 5" key="1">
    <citation type="submission" date="2016-11" db="EMBL/GenBank/DDBJ databases">
        <authorList>
            <person name="Jaros S."/>
            <person name="Januszkiewicz K."/>
            <person name="Wedrychowicz H."/>
        </authorList>
    </citation>
    <scope>NUCLEOTIDE SEQUENCE [LARGE SCALE GENOMIC DNA]</scope>
    <source>
        <strain evidence="4 5">DSM 25479</strain>
    </source>
</reference>
<evidence type="ECO:0000256" key="1">
    <source>
        <dbReference type="ARBA" id="ARBA00022729"/>
    </source>
</evidence>
<dbReference type="RefSeq" id="WP_073177723.1">
    <property type="nucleotide sequence ID" value="NZ_FQYI01000001.1"/>
</dbReference>
<name>A0A1M6ANL5_9FLAO</name>
<accession>A0A1M6ANL5</accession>
<dbReference type="Pfam" id="PF13205">
    <property type="entry name" value="Big_5"/>
    <property type="match status" value="1"/>
</dbReference>
<dbReference type="InterPro" id="IPR032812">
    <property type="entry name" value="SbsA_Ig"/>
</dbReference>
<sequence length="544" mass="62189">MKRWLSLIFFALVLGSCARVGSPVGGARDTIAPKFVKANIDSTRINVPTDLRELRLEFNELITLRDISRNLTITPEIRHIKRILPSNLGNRYILIRWEEDLQPNTTYSFNFGNAIADLNEGNALPYFNFAFSTGPEIDNLYISGEVSDAMKGSGAEQRDPKSNIVVGLYPETAGRADFTKKPYYITRADPDGYFELSYLAEGRYRILAFNDENQNSAYDAGKESVAFLKSGFDLNENISGMKLSLMPVKKRLRFSEAREVPGGILMLFEGGPEQVEISPEDERLTEYKTTHRTRSDSVRIWFDAQAQNLGQGKSENMKFRYRADTLSGTASIFYRMSPKNEMTLQSYSGGSIHPENSFEIVSNYEIHAIDTQKWTLKTDSINQQFTAEISSDNPFKILVKSQFEPSRRWQLDIPKGSVRSYYESPASSYRFEFETARREDFGTITFQLKNAPDSKFWFQLLDERFEPVYSQFTQGGLIKFSALKPGRYTARILVDNDGNGVYDYADFQSGTPAEDVYIYKKPIEIRALWEMVETWDLRNDEKTS</sequence>
<evidence type="ECO:0000313" key="4">
    <source>
        <dbReference type="EMBL" id="SHI38090.1"/>
    </source>
</evidence>
<evidence type="ECO:0000256" key="2">
    <source>
        <dbReference type="SAM" id="SignalP"/>
    </source>
</evidence>
<dbReference type="Proteomes" id="UP000184335">
    <property type="component" value="Unassembled WGS sequence"/>
</dbReference>
<keyword evidence="1 2" id="KW-0732">Signal</keyword>
<feature type="domain" description="SbsA Ig-like" evidence="3">
    <location>
        <begin position="29"/>
        <end position="133"/>
    </location>
</feature>